<dbReference type="Proteomes" id="UP000607653">
    <property type="component" value="Unassembled WGS sequence"/>
</dbReference>
<evidence type="ECO:0000256" key="1">
    <source>
        <dbReference type="SAM" id="Phobius"/>
    </source>
</evidence>
<dbReference type="EMBL" id="DUZY01000002">
    <property type="protein sequence ID" value="DAD26735.1"/>
    <property type="molecule type" value="Genomic_DNA"/>
</dbReference>
<accession>A0A822Y6S6</accession>
<gene>
    <name evidence="2" type="ORF">HUJ06_028203</name>
</gene>
<feature type="transmembrane region" description="Helical" evidence="1">
    <location>
        <begin position="39"/>
        <end position="57"/>
    </location>
</feature>
<reference evidence="2 3" key="1">
    <citation type="journal article" date="2020" name="Mol. Biol. Evol.">
        <title>Distinct Expression and Methylation Patterns for Genes with Different Fates following a Single Whole-Genome Duplication in Flowering Plants.</title>
        <authorList>
            <person name="Shi T."/>
            <person name="Rahmani R.S."/>
            <person name="Gugger P.F."/>
            <person name="Wang M."/>
            <person name="Li H."/>
            <person name="Zhang Y."/>
            <person name="Li Z."/>
            <person name="Wang Q."/>
            <person name="Van de Peer Y."/>
            <person name="Marchal K."/>
            <person name="Chen J."/>
        </authorList>
    </citation>
    <scope>NUCLEOTIDE SEQUENCE [LARGE SCALE GENOMIC DNA]</scope>
    <source>
        <tissue evidence="2">Leaf</tissue>
    </source>
</reference>
<sequence>MEQPNPCARPTLYHNNKTYQKSSAFLWHHVFLHCPTEKLWHVILGAFGWIGCFPASIAPFSAKLKAWRLKKERESTFGSNTLGLVLGCVCVCVCALKKKKMPEYVKI</sequence>
<keyword evidence="1" id="KW-1133">Transmembrane helix</keyword>
<keyword evidence="3" id="KW-1185">Reference proteome</keyword>
<evidence type="ECO:0000313" key="2">
    <source>
        <dbReference type="EMBL" id="DAD26735.1"/>
    </source>
</evidence>
<organism evidence="2 3">
    <name type="scientific">Nelumbo nucifera</name>
    <name type="common">Sacred lotus</name>
    <dbReference type="NCBI Taxonomy" id="4432"/>
    <lineage>
        <taxon>Eukaryota</taxon>
        <taxon>Viridiplantae</taxon>
        <taxon>Streptophyta</taxon>
        <taxon>Embryophyta</taxon>
        <taxon>Tracheophyta</taxon>
        <taxon>Spermatophyta</taxon>
        <taxon>Magnoliopsida</taxon>
        <taxon>Proteales</taxon>
        <taxon>Nelumbonaceae</taxon>
        <taxon>Nelumbo</taxon>
    </lineage>
</organism>
<keyword evidence="1" id="KW-0472">Membrane</keyword>
<dbReference type="AlphaFoldDB" id="A0A822Y6S6"/>
<protein>
    <submittedName>
        <fullName evidence="2">Uncharacterized protein</fullName>
    </submittedName>
</protein>
<evidence type="ECO:0000313" key="3">
    <source>
        <dbReference type="Proteomes" id="UP000607653"/>
    </source>
</evidence>
<proteinExistence type="predicted"/>
<comment type="caution">
    <text evidence="2">The sequence shown here is derived from an EMBL/GenBank/DDBJ whole genome shotgun (WGS) entry which is preliminary data.</text>
</comment>
<name>A0A822Y6S6_NELNU</name>
<feature type="transmembrane region" description="Helical" evidence="1">
    <location>
        <begin position="77"/>
        <end position="96"/>
    </location>
</feature>
<keyword evidence="1" id="KW-0812">Transmembrane</keyword>